<dbReference type="PANTHER" id="PTHR11496">
    <property type="entry name" value="ALCOHOL DEHYDROGENASE"/>
    <property type="match status" value="1"/>
</dbReference>
<keyword evidence="1" id="KW-0560">Oxidoreductase</keyword>
<dbReference type="Gene3D" id="1.20.1090.10">
    <property type="entry name" value="Dehydroquinate synthase-like - alpha domain"/>
    <property type="match status" value="1"/>
</dbReference>
<dbReference type="CDD" id="cd08192">
    <property type="entry name" value="MAR-like"/>
    <property type="match status" value="1"/>
</dbReference>
<organism evidence="4 5">
    <name type="scientific">Pseudozyma flocculosa</name>
    <dbReference type="NCBI Taxonomy" id="84751"/>
    <lineage>
        <taxon>Eukaryota</taxon>
        <taxon>Fungi</taxon>
        <taxon>Dikarya</taxon>
        <taxon>Basidiomycota</taxon>
        <taxon>Ustilaginomycotina</taxon>
        <taxon>Ustilaginomycetes</taxon>
        <taxon>Ustilaginales</taxon>
        <taxon>Ustilaginaceae</taxon>
        <taxon>Pseudozyma</taxon>
    </lineage>
</organism>
<evidence type="ECO:0000259" key="2">
    <source>
        <dbReference type="Pfam" id="PF00465"/>
    </source>
</evidence>
<dbReference type="Gene3D" id="3.40.50.1970">
    <property type="match status" value="1"/>
</dbReference>
<protein>
    <submittedName>
        <fullName evidence="4">Related to Lactaldehyde reductase</fullName>
    </submittedName>
</protein>
<evidence type="ECO:0000256" key="1">
    <source>
        <dbReference type="ARBA" id="ARBA00023002"/>
    </source>
</evidence>
<dbReference type="PANTHER" id="PTHR11496:SF97">
    <property type="entry name" value="ALCOHOL DEHYDROGENASE IRON-TYPE_GLYCEROL DEHYDROGENASE GLDA DOMAIN-CONTAINING PROTEIN"/>
    <property type="match status" value="1"/>
</dbReference>
<feature type="domain" description="Alcohol dehydrogenase iron-type/glycerol dehydrogenase GldA" evidence="2">
    <location>
        <begin position="17"/>
        <end position="177"/>
    </location>
</feature>
<accession>A0A5C3F2Q9</accession>
<proteinExistence type="predicted"/>
<dbReference type="GO" id="GO:0005739">
    <property type="term" value="C:mitochondrion"/>
    <property type="evidence" value="ECO:0007669"/>
    <property type="project" value="TreeGrafter"/>
</dbReference>
<dbReference type="PROSITE" id="PS00060">
    <property type="entry name" value="ADH_IRON_2"/>
    <property type="match status" value="1"/>
</dbReference>
<dbReference type="EMBL" id="OOIP01000011">
    <property type="protein sequence ID" value="SPO38803.1"/>
    <property type="molecule type" value="Genomic_DNA"/>
</dbReference>
<dbReference type="Pfam" id="PF25137">
    <property type="entry name" value="ADH_Fe_C"/>
    <property type="match status" value="1"/>
</dbReference>
<evidence type="ECO:0000313" key="5">
    <source>
        <dbReference type="Proteomes" id="UP000323386"/>
    </source>
</evidence>
<evidence type="ECO:0000313" key="4">
    <source>
        <dbReference type="EMBL" id="SPO38803.1"/>
    </source>
</evidence>
<dbReference type="Pfam" id="PF00465">
    <property type="entry name" value="Fe-ADH"/>
    <property type="match status" value="1"/>
</dbReference>
<gene>
    <name evidence="4" type="ORF">PSFLO_04282</name>
</gene>
<evidence type="ECO:0000259" key="3">
    <source>
        <dbReference type="Pfam" id="PF25137"/>
    </source>
</evidence>
<dbReference type="Proteomes" id="UP000323386">
    <property type="component" value="Unassembled WGS sequence"/>
</dbReference>
<dbReference type="GO" id="GO:0046872">
    <property type="term" value="F:metal ion binding"/>
    <property type="evidence" value="ECO:0007669"/>
    <property type="project" value="InterPro"/>
</dbReference>
<dbReference type="InterPro" id="IPR001670">
    <property type="entry name" value="ADH_Fe/GldA"/>
</dbReference>
<dbReference type="AlphaFoldDB" id="A0A5C3F2Q9"/>
<dbReference type="InterPro" id="IPR056798">
    <property type="entry name" value="ADH_Fe_C"/>
</dbReference>
<name>A0A5C3F2Q9_9BASI</name>
<dbReference type="InterPro" id="IPR039697">
    <property type="entry name" value="Alcohol_dehydrogenase_Fe"/>
</dbReference>
<keyword evidence="5" id="KW-1185">Reference proteome</keyword>
<reference evidence="4 5" key="1">
    <citation type="submission" date="2018-03" db="EMBL/GenBank/DDBJ databases">
        <authorList>
            <person name="Guldener U."/>
        </authorList>
    </citation>
    <scope>NUCLEOTIDE SEQUENCE [LARGE SCALE GENOMIC DNA]</scope>
    <source>
        <strain evidence="4 5">DAOM196992</strain>
    </source>
</reference>
<dbReference type="GO" id="GO:0004022">
    <property type="term" value="F:alcohol dehydrogenase (NAD+) activity"/>
    <property type="evidence" value="ECO:0007669"/>
    <property type="project" value="TreeGrafter"/>
</dbReference>
<sequence length="412" mass="43982">MSLSSPQGTYNNTSLQTVHFGPGIVSAALPASLAKLGAKKAFVLTGNSLATKTDIIKDIQSVLGDAHGTTFHSIGEHAPVSGIRDATNQIKQVGADVIVAVGGGSPIDAAKAISYFIHENDQSTKGNDHPDSFIPIIAIPTTLSVAETTANAGYKSDDGDKIGVHHPAVIPRTIIYDAQLTLATPQRLWLSTGMRAVDHAIEFLYRFDTHPLLRGQVYNAIRELFTFLPLSKRSPDDVDIRQRLQLAAFISLWPELRRGALGLSHGLGHKLGATYAIGHGITSCLTLSPAIIHTAQSDETPLEALAALAGALEYIPAPFNPSPQPLAPAVGSATSLDAAQLRSKGAEVGKAVDRLVRDLDLHVTLKSQGVPREDLEKITQRTLGADKPSDSDEYRKILELLEGIYDDQQGQL</sequence>
<dbReference type="SUPFAM" id="SSF56796">
    <property type="entry name" value="Dehydroquinate synthase-like"/>
    <property type="match status" value="1"/>
</dbReference>
<feature type="domain" description="Fe-containing alcohol dehydrogenase-like C-terminal" evidence="3">
    <location>
        <begin position="191"/>
        <end position="385"/>
    </location>
</feature>
<dbReference type="OrthoDB" id="3360544at2759"/>
<dbReference type="InterPro" id="IPR018211">
    <property type="entry name" value="ADH_Fe_CS"/>
</dbReference>